<dbReference type="AlphaFoldDB" id="A0A3B6U3K8"/>
<dbReference type="OrthoDB" id="693806at2759"/>
<dbReference type="InterPro" id="IPR027417">
    <property type="entry name" value="P-loop_NTPase"/>
</dbReference>
<accession>A0A3B6U3K8</accession>
<dbReference type="Gene3D" id="3.40.50.300">
    <property type="entry name" value="P-loop containing nucleotide triphosphate hydrolases"/>
    <property type="match status" value="1"/>
</dbReference>
<sequence length="406" mass="45695">MAEFALGLTKTAVAGTVSRVKLAVQEEKKLRESVEEDLVFITGEFEMMQAFLSASSAGERTSKNKCEQQERDKLHGQVVPADLARGRRRSGAARGGANIRDLAFDVENCVEFVVHLDKPSPWDWMRRLASSTPCLSSLSLPLDLAAAEIKRLKARVEDVSQSNTRYNLTGGGGSDDNGNNDNDYDYNYDDSDSDSDLHQEQNQVRMRPAVSTTSVAAATFQDLRVIWKAMGKLRRNTRDLKILIDCQGSGLKVITLWGSVNADAVGDSGRVSILKKAYLDQEICQQFKSRAWIKLTNTFNPVEFLNNLLTHFTSHRHVRHHDVHELMVQVCQHRYLIILEEELSSFAEWEAIKIYLPDSNNGSRVVISTKHLGVALVCTGEPFQVWELQHYSRNQYLCAFFPKVIT</sequence>
<feature type="compositionally biased region" description="Acidic residues" evidence="1">
    <location>
        <begin position="182"/>
        <end position="194"/>
    </location>
</feature>
<reference evidence="3" key="2">
    <citation type="submission" date="2018-10" db="UniProtKB">
        <authorList>
            <consortium name="EnsemblPlants"/>
        </authorList>
    </citation>
    <scope>IDENTIFICATION</scope>
</reference>
<feature type="domain" description="NB-ARC" evidence="2">
    <location>
        <begin position="266"/>
        <end position="380"/>
    </location>
</feature>
<dbReference type="PANTHER" id="PTHR19338">
    <property type="entry name" value="TRANSLOCASE OF INNER MITOCHONDRIAL MEMBRANE 13 HOMOLOG"/>
    <property type="match status" value="1"/>
</dbReference>
<dbReference type="Gramene" id="TraesCSU03G0291600.1">
    <property type="protein sequence ID" value="TraesCSU03G0291600.1.CDS"/>
    <property type="gene ID" value="TraesCSU03G0291600"/>
</dbReference>
<proteinExistence type="predicted"/>
<dbReference type="STRING" id="4565.A0A3B6U3K8"/>
<dbReference type="GO" id="GO:0043531">
    <property type="term" value="F:ADP binding"/>
    <property type="evidence" value="ECO:0007669"/>
    <property type="project" value="InterPro"/>
</dbReference>
<dbReference type="Proteomes" id="UP000019116">
    <property type="component" value="Chromosome Un"/>
</dbReference>
<dbReference type="Gene3D" id="1.20.5.4130">
    <property type="match status" value="1"/>
</dbReference>
<dbReference type="PaxDb" id="4565-Traes_6BS_4AC08E18A.1"/>
<evidence type="ECO:0000256" key="1">
    <source>
        <dbReference type="SAM" id="MobiDB-lite"/>
    </source>
</evidence>
<dbReference type="EnsemblPlants" id="TraesCSU02G195100.1">
    <property type="protein sequence ID" value="TraesCSU02G195100.1"/>
    <property type="gene ID" value="TraesCSU02G195100"/>
</dbReference>
<dbReference type="Pfam" id="PF00931">
    <property type="entry name" value="NB-ARC"/>
    <property type="match status" value="1"/>
</dbReference>
<evidence type="ECO:0000313" key="3">
    <source>
        <dbReference type="EnsemblPlants" id="TraesCSU02G195100.1"/>
    </source>
</evidence>
<dbReference type="InterPro" id="IPR002182">
    <property type="entry name" value="NB-ARC"/>
</dbReference>
<dbReference type="Gramene" id="TraesCSU02G195100.1">
    <property type="protein sequence ID" value="TraesCSU02G195100.1"/>
    <property type="gene ID" value="TraesCSU02G195100"/>
</dbReference>
<reference evidence="3" key="1">
    <citation type="submission" date="2018-08" db="EMBL/GenBank/DDBJ databases">
        <authorList>
            <person name="Rossello M."/>
        </authorList>
    </citation>
    <scope>NUCLEOTIDE SEQUENCE [LARGE SCALE GENOMIC DNA]</scope>
    <source>
        <strain evidence="3">cv. Chinese Spring</strain>
    </source>
</reference>
<protein>
    <recommendedName>
        <fullName evidence="2">NB-ARC domain-containing protein</fullName>
    </recommendedName>
</protein>
<dbReference type="OMA" id="PKYLIME"/>
<keyword evidence="4" id="KW-1185">Reference proteome</keyword>
<feature type="region of interest" description="Disordered" evidence="1">
    <location>
        <begin position="163"/>
        <end position="208"/>
    </location>
</feature>
<name>A0A3B6U3K8_WHEAT</name>
<dbReference type="PANTHER" id="PTHR19338:SF58">
    <property type="entry name" value="OS09G0517100 PROTEIN"/>
    <property type="match status" value="1"/>
</dbReference>
<evidence type="ECO:0000259" key="2">
    <source>
        <dbReference type="Pfam" id="PF00931"/>
    </source>
</evidence>
<dbReference type="SUPFAM" id="SSF52540">
    <property type="entry name" value="P-loop containing nucleoside triphosphate hydrolases"/>
    <property type="match status" value="1"/>
</dbReference>
<organism evidence="3">
    <name type="scientific">Triticum aestivum</name>
    <name type="common">Wheat</name>
    <dbReference type="NCBI Taxonomy" id="4565"/>
    <lineage>
        <taxon>Eukaryota</taxon>
        <taxon>Viridiplantae</taxon>
        <taxon>Streptophyta</taxon>
        <taxon>Embryophyta</taxon>
        <taxon>Tracheophyta</taxon>
        <taxon>Spermatophyta</taxon>
        <taxon>Magnoliopsida</taxon>
        <taxon>Liliopsida</taxon>
        <taxon>Poales</taxon>
        <taxon>Poaceae</taxon>
        <taxon>BOP clade</taxon>
        <taxon>Pooideae</taxon>
        <taxon>Triticodae</taxon>
        <taxon>Triticeae</taxon>
        <taxon>Triticinae</taxon>
        <taxon>Triticum</taxon>
    </lineage>
</organism>
<evidence type="ECO:0000313" key="4">
    <source>
        <dbReference type="Proteomes" id="UP000019116"/>
    </source>
</evidence>